<evidence type="ECO:0000256" key="1">
    <source>
        <dbReference type="SAM" id="Phobius"/>
    </source>
</evidence>
<evidence type="ECO:0000313" key="3">
    <source>
        <dbReference type="Proteomes" id="UP000190367"/>
    </source>
</evidence>
<keyword evidence="1" id="KW-1133">Transmembrane helix</keyword>
<dbReference type="AlphaFoldDB" id="A0A1T4QW71"/>
<reference evidence="3" key="1">
    <citation type="submission" date="2017-02" db="EMBL/GenBank/DDBJ databases">
        <authorList>
            <person name="Varghese N."/>
            <person name="Submissions S."/>
        </authorList>
    </citation>
    <scope>NUCLEOTIDE SEQUENCE [LARGE SCALE GENOMIC DNA]</scope>
    <source>
        <strain evidence="3">DSM 22224</strain>
    </source>
</reference>
<keyword evidence="3" id="KW-1185">Reference proteome</keyword>
<dbReference type="OrthoDB" id="670205at2"/>
<evidence type="ECO:0000313" key="2">
    <source>
        <dbReference type="EMBL" id="SKA08049.1"/>
    </source>
</evidence>
<sequence length="158" mass="17694">MSLMFKLYRIFTALALMITGLFTFLGVFMVISAGFNPMMLVSVMIWGACFIHSVLSLYLQRSLLLPEIPLKENTPSGIRIMGVITLLFGALLFLLGVGLLALPPEVKKEVVQQLGADNTAILTPMSVMFLLISFILTFNANLSFRFLREWTQRNEGKQ</sequence>
<dbReference type="RefSeq" id="WP_143312889.1">
    <property type="nucleotide sequence ID" value="NZ_FUWZ01000002.1"/>
</dbReference>
<gene>
    <name evidence="2" type="ORF">SAMN04488128_102629</name>
</gene>
<dbReference type="STRING" id="634771.SAMN04488128_102629"/>
<dbReference type="Proteomes" id="UP000190367">
    <property type="component" value="Unassembled WGS sequence"/>
</dbReference>
<dbReference type="EMBL" id="FUWZ01000002">
    <property type="protein sequence ID" value="SKA08049.1"/>
    <property type="molecule type" value="Genomic_DNA"/>
</dbReference>
<organism evidence="2 3">
    <name type="scientific">Chitinophaga eiseniae</name>
    <dbReference type="NCBI Taxonomy" id="634771"/>
    <lineage>
        <taxon>Bacteria</taxon>
        <taxon>Pseudomonadati</taxon>
        <taxon>Bacteroidota</taxon>
        <taxon>Chitinophagia</taxon>
        <taxon>Chitinophagales</taxon>
        <taxon>Chitinophagaceae</taxon>
        <taxon>Chitinophaga</taxon>
    </lineage>
</organism>
<feature type="transmembrane region" description="Helical" evidence="1">
    <location>
        <begin position="80"/>
        <end position="101"/>
    </location>
</feature>
<protein>
    <submittedName>
        <fullName evidence="2">Uncharacterized protein</fullName>
    </submittedName>
</protein>
<feature type="transmembrane region" description="Helical" evidence="1">
    <location>
        <begin position="7"/>
        <end position="31"/>
    </location>
</feature>
<name>A0A1T4QW71_9BACT</name>
<keyword evidence="1" id="KW-0812">Transmembrane</keyword>
<keyword evidence="1" id="KW-0472">Membrane</keyword>
<proteinExistence type="predicted"/>
<feature type="transmembrane region" description="Helical" evidence="1">
    <location>
        <begin position="121"/>
        <end position="144"/>
    </location>
</feature>
<feature type="transmembrane region" description="Helical" evidence="1">
    <location>
        <begin position="37"/>
        <end position="59"/>
    </location>
</feature>
<accession>A0A1T4QW71</accession>